<dbReference type="Proteomes" id="UP000009026">
    <property type="component" value="Chromosome"/>
</dbReference>
<organism evidence="9 10">
    <name type="scientific">Pseudomyxococcus hansupus</name>
    <dbReference type="NCBI Taxonomy" id="1297742"/>
    <lineage>
        <taxon>Bacteria</taxon>
        <taxon>Pseudomonadati</taxon>
        <taxon>Myxococcota</taxon>
        <taxon>Myxococcia</taxon>
        <taxon>Myxococcales</taxon>
        <taxon>Cystobacterineae</taxon>
        <taxon>Myxococcaceae</taxon>
        <taxon>Pseudomyxococcus</taxon>
    </lineage>
</organism>
<protein>
    <recommendedName>
        <fullName evidence="2">carbonic anhydrase</fullName>
        <ecNumber evidence="2">4.2.1.1</ecNumber>
    </recommendedName>
</protein>
<proteinExistence type="inferred from homology"/>
<name>A0A0H4WQ56_9BACT</name>
<comment type="catalytic activity">
    <reaction evidence="6">
        <text>hydrogencarbonate + H(+) = CO2 + H2O</text>
        <dbReference type="Rhea" id="RHEA:10748"/>
        <dbReference type="ChEBI" id="CHEBI:15377"/>
        <dbReference type="ChEBI" id="CHEBI:15378"/>
        <dbReference type="ChEBI" id="CHEBI:16526"/>
        <dbReference type="ChEBI" id="CHEBI:17544"/>
        <dbReference type="EC" id="4.2.1.1"/>
    </reaction>
</comment>
<dbReference type="InterPro" id="IPR023561">
    <property type="entry name" value="Carbonic_anhydrase_a-class"/>
</dbReference>
<evidence type="ECO:0000256" key="3">
    <source>
        <dbReference type="ARBA" id="ARBA00022723"/>
    </source>
</evidence>
<keyword evidence="5" id="KW-0456">Lyase</keyword>
<keyword evidence="4" id="KW-0862">Zinc</keyword>
<dbReference type="KEGG" id="mym:A176_000635"/>
<dbReference type="STRING" id="1297742.A176_000635"/>
<sequence>MFDVAPKGINHMSFFRTASVRALQSALVSSVCLASSAFAQDLRGTPAPVFLTSEDAHWGYSQTVSPERWGELPGNAICAAGLDQSPIALVTSMAERGHHEAPNFNYRTSRVRMTNNGHTVQFTYDAGSTIQVDGNTYHLAQFHFHTPSEHTKDGVEYPLEVHLVHTDANGTPALVVGVLIKEGFVHPALFTAFRNLPKHAGEHSQPIGAVINASSLLPLNRAFFKYAGSLTTPPCTEGLQWYVMKNPIEMSDSQIASFQRLPYLNPNNRPLQPLNGRVVSTKHGF</sequence>
<evidence type="ECO:0000313" key="9">
    <source>
        <dbReference type="EMBL" id="AKQ63723.1"/>
    </source>
</evidence>
<evidence type="ECO:0000256" key="5">
    <source>
        <dbReference type="ARBA" id="ARBA00023239"/>
    </source>
</evidence>
<dbReference type="PROSITE" id="PS51144">
    <property type="entry name" value="ALPHA_CA_2"/>
    <property type="match status" value="1"/>
</dbReference>
<dbReference type="EC" id="4.2.1.1" evidence="2"/>
<keyword evidence="10" id="KW-1185">Reference proteome</keyword>
<dbReference type="SUPFAM" id="SSF51069">
    <property type="entry name" value="Carbonic anhydrase"/>
    <property type="match status" value="1"/>
</dbReference>
<dbReference type="GO" id="GO:0004089">
    <property type="term" value="F:carbonate dehydratase activity"/>
    <property type="evidence" value="ECO:0007669"/>
    <property type="project" value="UniProtKB-EC"/>
</dbReference>
<dbReference type="GO" id="GO:0008270">
    <property type="term" value="F:zinc ion binding"/>
    <property type="evidence" value="ECO:0007669"/>
    <property type="project" value="InterPro"/>
</dbReference>
<evidence type="ECO:0000313" key="10">
    <source>
        <dbReference type="Proteomes" id="UP000009026"/>
    </source>
</evidence>
<dbReference type="EMBL" id="CP012109">
    <property type="protein sequence ID" value="AKQ63723.1"/>
    <property type="molecule type" value="Genomic_DNA"/>
</dbReference>
<evidence type="ECO:0000256" key="6">
    <source>
        <dbReference type="ARBA" id="ARBA00048348"/>
    </source>
</evidence>
<dbReference type="InterPro" id="IPR041891">
    <property type="entry name" value="Alpha_CA_prokaryot-like"/>
</dbReference>
<dbReference type="eggNOG" id="COG3338">
    <property type="taxonomic scope" value="Bacteria"/>
</dbReference>
<dbReference type="AlphaFoldDB" id="A0A0H4WQ56"/>
<dbReference type="CDD" id="cd03124">
    <property type="entry name" value="alpha_CA_prokaryotic_like"/>
    <property type="match status" value="1"/>
</dbReference>
<dbReference type="PATRIC" id="fig|1297742.4.peg.647"/>
<comment type="similarity">
    <text evidence="1">Belongs to the alpha-carbonic anhydrase family.</text>
</comment>
<evidence type="ECO:0000256" key="4">
    <source>
        <dbReference type="ARBA" id="ARBA00022833"/>
    </source>
</evidence>
<dbReference type="InterPro" id="IPR036398">
    <property type="entry name" value="CA_dom_sf"/>
</dbReference>
<evidence type="ECO:0000256" key="7">
    <source>
        <dbReference type="SAM" id="SignalP"/>
    </source>
</evidence>
<feature type="chain" id="PRO_5005212863" description="carbonic anhydrase" evidence="7">
    <location>
        <begin position="40"/>
        <end position="285"/>
    </location>
</feature>
<dbReference type="SMART" id="SM01057">
    <property type="entry name" value="Carb_anhydrase"/>
    <property type="match status" value="1"/>
</dbReference>
<feature type="domain" description="Alpha-carbonic anhydrase" evidence="8">
    <location>
        <begin position="56"/>
        <end position="283"/>
    </location>
</feature>
<dbReference type="PANTHER" id="PTHR18952">
    <property type="entry name" value="CARBONIC ANHYDRASE"/>
    <property type="match status" value="1"/>
</dbReference>
<dbReference type="Pfam" id="PF00194">
    <property type="entry name" value="Carb_anhydrase"/>
    <property type="match status" value="1"/>
</dbReference>
<gene>
    <name evidence="9" type="ORF">A176_000635</name>
</gene>
<accession>A0A0H4WQ56</accession>
<evidence type="ECO:0000256" key="2">
    <source>
        <dbReference type="ARBA" id="ARBA00012925"/>
    </source>
</evidence>
<feature type="signal peptide" evidence="7">
    <location>
        <begin position="1"/>
        <end position="39"/>
    </location>
</feature>
<evidence type="ECO:0000259" key="8">
    <source>
        <dbReference type="PROSITE" id="PS51144"/>
    </source>
</evidence>
<keyword evidence="3" id="KW-0479">Metal-binding</keyword>
<dbReference type="InterPro" id="IPR001148">
    <property type="entry name" value="CA_dom"/>
</dbReference>
<keyword evidence="7" id="KW-0732">Signal</keyword>
<evidence type="ECO:0000256" key="1">
    <source>
        <dbReference type="ARBA" id="ARBA00010718"/>
    </source>
</evidence>
<dbReference type="Gene3D" id="3.10.200.10">
    <property type="entry name" value="Alpha carbonic anhydrase"/>
    <property type="match status" value="1"/>
</dbReference>
<reference evidence="9 10" key="1">
    <citation type="journal article" date="2016" name="PLoS ONE">
        <title>Complete Genome Sequence and Comparative Genomics of a Novel Myxobacterium Myxococcus hansupus.</title>
        <authorList>
            <person name="Sharma G."/>
            <person name="Narwani T."/>
            <person name="Subramanian S."/>
        </authorList>
    </citation>
    <scope>NUCLEOTIDE SEQUENCE [LARGE SCALE GENOMIC DNA]</scope>
    <source>
        <strain evidence="10">mixupus</strain>
    </source>
</reference>
<dbReference type="PANTHER" id="PTHR18952:SF265">
    <property type="entry name" value="CARBONIC ANHYDRASE"/>
    <property type="match status" value="1"/>
</dbReference>